<dbReference type="EMBL" id="MU866852">
    <property type="protein sequence ID" value="KAK4170670.1"/>
    <property type="molecule type" value="Genomic_DNA"/>
</dbReference>
<reference evidence="1" key="1">
    <citation type="journal article" date="2023" name="Mol. Phylogenet. Evol.">
        <title>Genome-scale phylogeny and comparative genomics of the fungal order Sordariales.</title>
        <authorList>
            <person name="Hensen N."/>
            <person name="Bonometti L."/>
            <person name="Westerberg I."/>
            <person name="Brannstrom I.O."/>
            <person name="Guillou S."/>
            <person name="Cros-Aarteil S."/>
            <person name="Calhoun S."/>
            <person name="Haridas S."/>
            <person name="Kuo A."/>
            <person name="Mondo S."/>
            <person name="Pangilinan J."/>
            <person name="Riley R."/>
            <person name="LaButti K."/>
            <person name="Andreopoulos B."/>
            <person name="Lipzen A."/>
            <person name="Chen C."/>
            <person name="Yan M."/>
            <person name="Daum C."/>
            <person name="Ng V."/>
            <person name="Clum A."/>
            <person name="Steindorff A."/>
            <person name="Ohm R.A."/>
            <person name="Martin F."/>
            <person name="Silar P."/>
            <person name="Natvig D.O."/>
            <person name="Lalanne C."/>
            <person name="Gautier V."/>
            <person name="Ament-Velasquez S.L."/>
            <person name="Kruys A."/>
            <person name="Hutchinson M.I."/>
            <person name="Powell A.J."/>
            <person name="Barry K."/>
            <person name="Miller A.N."/>
            <person name="Grigoriev I.V."/>
            <person name="Debuchy R."/>
            <person name="Gladieux P."/>
            <person name="Hiltunen Thoren M."/>
            <person name="Johannesson H."/>
        </authorList>
    </citation>
    <scope>NUCLEOTIDE SEQUENCE</scope>
    <source>
        <strain evidence="1">CBS 892.96</strain>
    </source>
</reference>
<proteinExistence type="predicted"/>
<sequence length="217" mass="24142">MRLLIQYHVVKRDLDESWVLHIRGFSALQCKILEHAEARSVSVRITYESILKFAPTLQDSEGPNGGLSFDYLLSLENPHEIRDYGCSPEVLHLLGCINTADYETSKDLSSRVWVAYSLLARCENINQTTPETGLIREAIEITAESYVHMARVLIHWRLLNSGVCTSSVLEAGNVLGRCVLRIPAEGELFTAQYPLASVNESSGHEDGVKRSVDRAAG</sequence>
<accession>A0AAN6VVZ2</accession>
<keyword evidence="2" id="KW-1185">Reference proteome</keyword>
<organism evidence="1 2">
    <name type="scientific">Triangularia setosa</name>
    <dbReference type="NCBI Taxonomy" id="2587417"/>
    <lineage>
        <taxon>Eukaryota</taxon>
        <taxon>Fungi</taxon>
        <taxon>Dikarya</taxon>
        <taxon>Ascomycota</taxon>
        <taxon>Pezizomycotina</taxon>
        <taxon>Sordariomycetes</taxon>
        <taxon>Sordariomycetidae</taxon>
        <taxon>Sordariales</taxon>
        <taxon>Podosporaceae</taxon>
        <taxon>Triangularia</taxon>
    </lineage>
</organism>
<dbReference type="Proteomes" id="UP001302321">
    <property type="component" value="Unassembled WGS sequence"/>
</dbReference>
<name>A0AAN6VVZ2_9PEZI</name>
<evidence type="ECO:0000313" key="1">
    <source>
        <dbReference type="EMBL" id="KAK4170670.1"/>
    </source>
</evidence>
<protein>
    <submittedName>
        <fullName evidence="1">Uncharacterized protein</fullName>
    </submittedName>
</protein>
<comment type="caution">
    <text evidence="1">The sequence shown here is derived from an EMBL/GenBank/DDBJ whole genome shotgun (WGS) entry which is preliminary data.</text>
</comment>
<evidence type="ECO:0000313" key="2">
    <source>
        <dbReference type="Proteomes" id="UP001302321"/>
    </source>
</evidence>
<reference evidence="1" key="2">
    <citation type="submission" date="2023-05" db="EMBL/GenBank/DDBJ databases">
        <authorList>
            <consortium name="Lawrence Berkeley National Laboratory"/>
            <person name="Steindorff A."/>
            <person name="Hensen N."/>
            <person name="Bonometti L."/>
            <person name="Westerberg I."/>
            <person name="Brannstrom I.O."/>
            <person name="Guillou S."/>
            <person name="Cros-Aarteil S."/>
            <person name="Calhoun S."/>
            <person name="Haridas S."/>
            <person name="Kuo A."/>
            <person name="Mondo S."/>
            <person name="Pangilinan J."/>
            <person name="Riley R."/>
            <person name="Labutti K."/>
            <person name="Andreopoulos B."/>
            <person name="Lipzen A."/>
            <person name="Chen C."/>
            <person name="Yanf M."/>
            <person name="Daum C."/>
            <person name="Ng V."/>
            <person name="Clum A."/>
            <person name="Ohm R."/>
            <person name="Martin F."/>
            <person name="Silar P."/>
            <person name="Natvig D."/>
            <person name="Lalanne C."/>
            <person name="Gautier V."/>
            <person name="Ament-Velasquez S.L."/>
            <person name="Kruys A."/>
            <person name="Hutchinson M.I."/>
            <person name="Powell A.J."/>
            <person name="Barry K."/>
            <person name="Miller A.N."/>
            <person name="Grigoriev I.V."/>
            <person name="Debuchy R."/>
            <person name="Gladieux P."/>
            <person name="Thoren M.H."/>
            <person name="Johannesson H."/>
        </authorList>
    </citation>
    <scope>NUCLEOTIDE SEQUENCE</scope>
    <source>
        <strain evidence="1">CBS 892.96</strain>
    </source>
</reference>
<dbReference type="AlphaFoldDB" id="A0AAN6VVZ2"/>
<gene>
    <name evidence="1" type="ORF">QBC36DRAFT_371103</name>
</gene>